<dbReference type="AlphaFoldDB" id="A0AAV3RNP3"/>
<evidence type="ECO:0000313" key="2">
    <source>
        <dbReference type="Proteomes" id="UP001454036"/>
    </source>
</evidence>
<organism evidence="1 2">
    <name type="scientific">Lithospermum erythrorhizon</name>
    <name type="common">Purple gromwell</name>
    <name type="synonym">Lithospermum officinale var. erythrorhizon</name>
    <dbReference type="NCBI Taxonomy" id="34254"/>
    <lineage>
        <taxon>Eukaryota</taxon>
        <taxon>Viridiplantae</taxon>
        <taxon>Streptophyta</taxon>
        <taxon>Embryophyta</taxon>
        <taxon>Tracheophyta</taxon>
        <taxon>Spermatophyta</taxon>
        <taxon>Magnoliopsida</taxon>
        <taxon>eudicotyledons</taxon>
        <taxon>Gunneridae</taxon>
        <taxon>Pentapetalae</taxon>
        <taxon>asterids</taxon>
        <taxon>lamiids</taxon>
        <taxon>Boraginales</taxon>
        <taxon>Boraginaceae</taxon>
        <taxon>Boraginoideae</taxon>
        <taxon>Lithospermeae</taxon>
        <taxon>Lithospermum</taxon>
    </lineage>
</organism>
<keyword evidence="1" id="KW-0812">Transmembrane</keyword>
<dbReference type="Proteomes" id="UP001454036">
    <property type="component" value="Unassembled WGS sequence"/>
</dbReference>
<sequence>MHHPTESNLCAVKRILRYLAGTLHQGIFISAAPSFSIFAYIHSDWVDCPQTRSYTSGYCVLFSGTLISWSSKKQPTVERYSTETEYRTLASVVAEITWLQMLLKDLHIILSKAPVTLCDNISATYVAYNPVLHSRSKHIAIDYHFVREKVLLGDLSCNMFQLHFNLLTSSLKHSPLPNSKLHCPICAFRTRLGLRRDINLINSIIQHIQDRNNSHQVVEKL</sequence>
<dbReference type="PANTHER" id="PTHR11439:SF455">
    <property type="entry name" value="RLK (RECEPTOR-LIKE PROTEIN KINASE) 8, PUTATIVE-RELATED"/>
    <property type="match status" value="1"/>
</dbReference>
<keyword evidence="2" id="KW-1185">Reference proteome</keyword>
<keyword evidence="1" id="KW-0675">Receptor</keyword>
<dbReference type="InterPro" id="IPR043502">
    <property type="entry name" value="DNA/RNA_pol_sf"/>
</dbReference>
<gene>
    <name evidence="1" type="ORF">LIER_29698</name>
</gene>
<dbReference type="CDD" id="cd09272">
    <property type="entry name" value="RNase_HI_RT_Ty1"/>
    <property type="match status" value="1"/>
</dbReference>
<dbReference type="SUPFAM" id="SSF56672">
    <property type="entry name" value="DNA/RNA polymerases"/>
    <property type="match status" value="1"/>
</dbReference>
<accession>A0AAV3RNP3</accession>
<evidence type="ECO:0000313" key="1">
    <source>
        <dbReference type="EMBL" id="GAA0177468.1"/>
    </source>
</evidence>
<dbReference type="EMBL" id="BAABME010010321">
    <property type="protein sequence ID" value="GAA0177468.1"/>
    <property type="molecule type" value="Genomic_DNA"/>
</dbReference>
<reference evidence="1 2" key="1">
    <citation type="submission" date="2024-01" db="EMBL/GenBank/DDBJ databases">
        <title>The complete chloroplast genome sequence of Lithospermum erythrorhizon: insights into the phylogenetic relationship among Boraginaceae species and the maternal lineages of purple gromwells.</title>
        <authorList>
            <person name="Okada T."/>
            <person name="Watanabe K."/>
        </authorList>
    </citation>
    <scope>NUCLEOTIDE SEQUENCE [LARGE SCALE GENOMIC DNA]</scope>
</reference>
<comment type="caution">
    <text evidence="1">The sequence shown here is derived from an EMBL/GenBank/DDBJ whole genome shotgun (WGS) entry which is preliminary data.</text>
</comment>
<name>A0AAV3RNP3_LITER</name>
<dbReference type="PANTHER" id="PTHR11439">
    <property type="entry name" value="GAG-POL-RELATED RETROTRANSPOSON"/>
    <property type="match status" value="1"/>
</dbReference>
<protein>
    <submittedName>
        <fullName evidence="1">Transmembrane signal receptor</fullName>
    </submittedName>
</protein>
<proteinExistence type="predicted"/>
<keyword evidence="1" id="KW-0472">Membrane</keyword>